<dbReference type="EC" id="3.2.2.n1" evidence="3"/>
<comment type="similarity">
    <text evidence="2 3">Belongs to the LOG family.</text>
</comment>
<dbReference type="GO" id="GO:0005829">
    <property type="term" value="C:cytosol"/>
    <property type="evidence" value="ECO:0007669"/>
    <property type="project" value="TreeGrafter"/>
</dbReference>
<name>A0A840BQ26_9HYPH</name>
<comment type="caution">
    <text evidence="4">The sequence shown here is derived from an EMBL/GenBank/DDBJ whole genome shotgun (WGS) entry which is preliminary data.</text>
</comment>
<proteinExistence type="inferred from homology"/>
<dbReference type="Pfam" id="PF03641">
    <property type="entry name" value="Lysine_decarbox"/>
    <property type="match status" value="1"/>
</dbReference>
<comment type="catalytic activity">
    <reaction evidence="1">
        <text>AMP + H2O = D-ribose 5-phosphate + adenine</text>
        <dbReference type="Rhea" id="RHEA:20129"/>
        <dbReference type="ChEBI" id="CHEBI:15377"/>
        <dbReference type="ChEBI" id="CHEBI:16708"/>
        <dbReference type="ChEBI" id="CHEBI:78346"/>
        <dbReference type="ChEBI" id="CHEBI:456215"/>
        <dbReference type="EC" id="3.2.2.4"/>
    </reaction>
</comment>
<protein>
    <recommendedName>
        <fullName evidence="3">Cytokinin riboside 5'-monophosphate phosphoribohydrolase</fullName>
        <ecNumber evidence="3">3.2.2.n1</ecNumber>
    </recommendedName>
</protein>
<dbReference type="NCBIfam" id="TIGR00730">
    <property type="entry name" value="Rossman fold protein, TIGR00730 family"/>
    <property type="match status" value="1"/>
</dbReference>
<evidence type="ECO:0000313" key="5">
    <source>
        <dbReference type="Proteomes" id="UP000577362"/>
    </source>
</evidence>
<sequence length="201" mass="21899">MSKIRSICVYCGSAAGDEAAHAAAAKTLGAAMAEKGIGLVYGGGNIGLMGTVARAVLDAGGRVTGIIPEFLKKREVMLTDAQETIVVPDMHTRKRMMYERADAFVAMPGGIGTLEELVEQLTWAQLGQHRKPVLLLNTQDFWRPLLQLFAHMRNEGFIRPGFEVSYLVAEKVGDVIPMIEQAAARVSDEEREAKVPLGERF</sequence>
<evidence type="ECO:0000256" key="2">
    <source>
        <dbReference type="ARBA" id="ARBA00006763"/>
    </source>
</evidence>
<dbReference type="Proteomes" id="UP000577362">
    <property type="component" value="Unassembled WGS sequence"/>
</dbReference>
<dbReference type="AlphaFoldDB" id="A0A840BQ26"/>
<dbReference type="EMBL" id="JACIEN010000001">
    <property type="protein sequence ID" value="MBB4015571.1"/>
    <property type="molecule type" value="Genomic_DNA"/>
</dbReference>
<gene>
    <name evidence="4" type="ORF">GGR16_000577</name>
</gene>
<dbReference type="InterPro" id="IPR005269">
    <property type="entry name" value="LOG"/>
</dbReference>
<evidence type="ECO:0000256" key="3">
    <source>
        <dbReference type="RuleBase" id="RU363015"/>
    </source>
</evidence>
<dbReference type="PANTHER" id="PTHR31223:SF70">
    <property type="entry name" value="LOG FAMILY PROTEIN YJL055W"/>
    <property type="match status" value="1"/>
</dbReference>
<evidence type="ECO:0000256" key="1">
    <source>
        <dbReference type="ARBA" id="ARBA00000274"/>
    </source>
</evidence>
<dbReference type="RefSeq" id="WP_026014759.1">
    <property type="nucleotide sequence ID" value="NZ_JACIEN010000001.1"/>
</dbReference>
<dbReference type="InterPro" id="IPR031100">
    <property type="entry name" value="LOG_fam"/>
</dbReference>
<keyword evidence="3" id="KW-0203">Cytokinin biosynthesis</keyword>
<dbReference type="GO" id="GO:0009691">
    <property type="term" value="P:cytokinin biosynthetic process"/>
    <property type="evidence" value="ECO:0007669"/>
    <property type="project" value="UniProtKB-UniRule"/>
</dbReference>
<dbReference type="Gene3D" id="3.40.50.450">
    <property type="match status" value="1"/>
</dbReference>
<reference evidence="4 5" key="1">
    <citation type="submission" date="2020-08" db="EMBL/GenBank/DDBJ databases">
        <title>Genomic Encyclopedia of Type Strains, Phase IV (KMG-IV): sequencing the most valuable type-strain genomes for metagenomic binning, comparative biology and taxonomic classification.</title>
        <authorList>
            <person name="Goeker M."/>
        </authorList>
    </citation>
    <scope>NUCLEOTIDE SEQUENCE [LARGE SCALE GENOMIC DNA]</scope>
    <source>
        <strain evidence="4 5">DSM 103737</strain>
    </source>
</reference>
<evidence type="ECO:0000313" key="4">
    <source>
        <dbReference type="EMBL" id="MBB4015571.1"/>
    </source>
</evidence>
<keyword evidence="3" id="KW-0378">Hydrolase</keyword>
<dbReference type="GO" id="GO:0008714">
    <property type="term" value="F:AMP nucleosidase activity"/>
    <property type="evidence" value="ECO:0007669"/>
    <property type="project" value="UniProtKB-EC"/>
</dbReference>
<accession>A0A840BQ26</accession>
<dbReference type="PANTHER" id="PTHR31223">
    <property type="entry name" value="LOG FAMILY PROTEIN YJL055W"/>
    <property type="match status" value="1"/>
</dbReference>
<dbReference type="SUPFAM" id="SSF102405">
    <property type="entry name" value="MCP/YpsA-like"/>
    <property type="match status" value="1"/>
</dbReference>
<keyword evidence="5" id="KW-1185">Reference proteome</keyword>
<organism evidence="4 5">
    <name type="scientific">Chelatococcus caeni</name>
    <dbReference type="NCBI Taxonomy" id="1348468"/>
    <lineage>
        <taxon>Bacteria</taxon>
        <taxon>Pseudomonadati</taxon>
        <taxon>Pseudomonadota</taxon>
        <taxon>Alphaproteobacteria</taxon>
        <taxon>Hyphomicrobiales</taxon>
        <taxon>Chelatococcaceae</taxon>
        <taxon>Chelatococcus</taxon>
    </lineage>
</organism>